<dbReference type="Proteomes" id="UP001374579">
    <property type="component" value="Unassembled WGS sequence"/>
</dbReference>
<gene>
    <name evidence="1" type="ORF">V1264_009367</name>
</gene>
<evidence type="ECO:0000313" key="2">
    <source>
        <dbReference type="Proteomes" id="UP001374579"/>
    </source>
</evidence>
<name>A0AAN9ART6_9CAEN</name>
<dbReference type="EMBL" id="JBAMIC010000022">
    <property type="protein sequence ID" value="KAK7091720.1"/>
    <property type="molecule type" value="Genomic_DNA"/>
</dbReference>
<sequence>MVLGFMVGNSLGQKLCTEKKCAKTPMRWIYKCSCKNNNINNNKNNNNNCNNHTNNNVIVIRHSNSHAGEFTRDESLK</sequence>
<dbReference type="AlphaFoldDB" id="A0AAN9ART6"/>
<organism evidence="1 2">
    <name type="scientific">Littorina saxatilis</name>
    <dbReference type="NCBI Taxonomy" id="31220"/>
    <lineage>
        <taxon>Eukaryota</taxon>
        <taxon>Metazoa</taxon>
        <taxon>Spiralia</taxon>
        <taxon>Lophotrochozoa</taxon>
        <taxon>Mollusca</taxon>
        <taxon>Gastropoda</taxon>
        <taxon>Caenogastropoda</taxon>
        <taxon>Littorinimorpha</taxon>
        <taxon>Littorinoidea</taxon>
        <taxon>Littorinidae</taxon>
        <taxon>Littorina</taxon>
    </lineage>
</organism>
<evidence type="ECO:0000313" key="1">
    <source>
        <dbReference type="EMBL" id="KAK7091720.1"/>
    </source>
</evidence>
<protein>
    <submittedName>
        <fullName evidence="1">Uncharacterized protein</fullName>
    </submittedName>
</protein>
<keyword evidence="2" id="KW-1185">Reference proteome</keyword>
<comment type="caution">
    <text evidence="1">The sequence shown here is derived from an EMBL/GenBank/DDBJ whole genome shotgun (WGS) entry which is preliminary data.</text>
</comment>
<accession>A0AAN9ART6</accession>
<reference evidence="1 2" key="1">
    <citation type="submission" date="2024-02" db="EMBL/GenBank/DDBJ databases">
        <title>Chromosome-scale genome assembly of the rough periwinkle Littorina saxatilis.</title>
        <authorList>
            <person name="De Jode A."/>
            <person name="Faria R."/>
            <person name="Formenti G."/>
            <person name="Sims Y."/>
            <person name="Smith T.P."/>
            <person name="Tracey A."/>
            <person name="Wood J.M.D."/>
            <person name="Zagrodzka Z.B."/>
            <person name="Johannesson K."/>
            <person name="Butlin R.K."/>
            <person name="Leder E.H."/>
        </authorList>
    </citation>
    <scope>NUCLEOTIDE SEQUENCE [LARGE SCALE GENOMIC DNA]</scope>
    <source>
        <strain evidence="1">Snail1</strain>
        <tissue evidence="1">Muscle</tissue>
    </source>
</reference>
<proteinExistence type="predicted"/>